<dbReference type="InterPro" id="IPR002347">
    <property type="entry name" value="SDR_fam"/>
</dbReference>
<reference evidence="3 4" key="1">
    <citation type="submission" date="2023-07" db="EMBL/GenBank/DDBJ databases">
        <title>Genomic Encyclopedia of Type Strains, Phase IV (KMG-IV): sequencing the most valuable type-strain genomes for metagenomic binning, comparative biology and taxonomic classification.</title>
        <authorList>
            <person name="Goeker M."/>
        </authorList>
    </citation>
    <scope>NUCLEOTIDE SEQUENCE [LARGE SCALE GENOMIC DNA]</scope>
    <source>
        <strain evidence="3 4">DSM 12751</strain>
    </source>
</reference>
<accession>A0ABT9W2H7</accession>
<dbReference type="PRINTS" id="PR00080">
    <property type="entry name" value="SDRFAMILY"/>
</dbReference>
<evidence type="ECO:0000256" key="1">
    <source>
        <dbReference type="ARBA" id="ARBA00006484"/>
    </source>
</evidence>
<keyword evidence="4" id="KW-1185">Reference proteome</keyword>
<dbReference type="NCBIfam" id="NF005559">
    <property type="entry name" value="PRK07231.1"/>
    <property type="match status" value="1"/>
</dbReference>
<dbReference type="EMBL" id="JAUSTY010000016">
    <property type="protein sequence ID" value="MDQ0167444.1"/>
    <property type="molecule type" value="Genomic_DNA"/>
</dbReference>
<evidence type="ECO:0000313" key="4">
    <source>
        <dbReference type="Proteomes" id="UP001235840"/>
    </source>
</evidence>
<dbReference type="Pfam" id="PF13561">
    <property type="entry name" value="adh_short_C2"/>
    <property type="match status" value="1"/>
</dbReference>
<name>A0ABT9W2H7_9BACI</name>
<dbReference type="PROSITE" id="PS00061">
    <property type="entry name" value="ADH_SHORT"/>
    <property type="match status" value="1"/>
</dbReference>
<comment type="caution">
    <text evidence="3">The sequence shown here is derived from an EMBL/GenBank/DDBJ whole genome shotgun (WGS) entry which is preliminary data.</text>
</comment>
<dbReference type="RefSeq" id="WP_307396366.1">
    <property type="nucleotide sequence ID" value="NZ_BAAADK010000001.1"/>
</dbReference>
<keyword evidence="2" id="KW-0560">Oxidoreductase</keyword>
<comment type="similarity">
    <text evidence="1">Belongs to the short-chain dehydrogenases/reductases (SDR) family.</text>
</comment>
<protein>
    <submittedName>
        <fullName evidence="3">NAD(P)-dependent dehydrogenase (Short-subunit alcohol dehydrogenase family)</fullName>
    </submittedName>
</protein>
<dbReference type="PANTHER" id="PTHR24321">
    <property type="entry name" value="DEHYDROGENASES, SHORT CHAIN"/>
    <property type="match status" value="1"/>
</dbReference>
<evidence type="ECO:0000256" key="2">
    <source>
        <dbReference type="ARBA" id="ARBA00023002"/>
    </source>
</evidence>
<dbReference type="InterPro" id="IPR020904">
    <property type="entry name" value="Sc_DH/Rdtase_CS"/>
</dbReference>
<dbReference type="PRINTS" id="PR00081">
    <property type="entry name" value="GDHRDH"/>
</dbReference>
<sequence length="249" mass="27545">MQAKDQVVLITGASQGIGKELAIQYAKQGAKVVLFDLEVEQGQRVCDLIQGQQGKALFVQCDVSKEKDIQHAVEQAIEHFGQIDVLINNAGLSRWKNVYELKIEEWDHILNVNLRGAFLFSKEVAKRMKGNKQGGSIVNMASTRALMSEANSEAYAASKGGLVALTHALAVSLGPDRIRVNAISPGWIETKEYDQLRQIDHIQHPAQRVGKPSDIFKACQYLTNPENDFVTGTNVVVDGGMTRKMLYEH</sequence>
<dbReference type="SUPFAM" id="SSF51735">
    <property type="entry name" value="NAD(P)-binding Rossmann-fold domains"/>
    <property type="match status" value="1"/>
</dbReference>
<organism evidence="3 4">
    <name type="scientific">Caldalkalibacillus horti</name>
    <dbReference type="NCBI Taxonomy" id="77523"/>
    <lineage>
        <taxon>Bacteria</taxon>
        <taxon>Bacillati</taxon>
        <taxon>Bacillota</taxon>
        <taxon>Bacilli</taxon>
        <taxon>Bacillales</taxon>
        <taxon>Bacillaceae</taxon>
        <taxon>Caldalkalibacillus</taxon>
    </lineage>
</organism>
<dbReference type="Gene3D" id="3.40.50.720">
    <property type="entry name" value="NAD(P)-binding Rossmann-like Domain"/>
    <property type="match status" value="1"/>
</dbReference>
<dbReference type="InterPro" id="IPR036291">
    <property type="entry name" value="NAD(P)-bd_dom_sf"/>
</dbReference>
<evidence type="ECO:0000313" key="3">
    <source>
        <dbReference type="EMBL" id="MDQ0167444.1"/>
    </source>
</evidence>
<gene>
    <name evidence="3" type="ORF">J2S11_003369</name>
</gene>
<dbReference type="PANTHER" id="PTHR24321:SF8">
    <property type="entry name" value="ESTRADIOL 17-BETA-DEHYDROGENASE 8-RELATED"/>
    <property type="match status" value="1"/>
</dbReference>
<proteinExistence type="inferred from homology"/>
<dbReference type="Proteomes" id="UP001235840">
    <property type="component" value="Unassembled WGS sequence"/>
</dbReference>